<feature type="region of interest" description="Disordered" evidence="1">
    <location>
        <begin position="81"/>
        <end position="105"/>
    </location>
</feature>
<dbReference type="InterPro" id="IPR012347">
    <property type="entry name" value="Ferritin-like"/>
</dbReference>
<reference evidence="2 3" key="1">
    <citation type="submission" date="2018-10" db="EMBL/GenBank/DDBJ databases">
        <title>Phylogenomics of Brevibacillus.</title>
        <authorList>
            <person name="Dunlap C."/>
        </authorList>
    </citation>
    <scope>NUCLEOTIDE SEQUENCE [LARGE SCALE GENOMIC DNA]</scope>
    <source>
        <strain evidence="2 3">JCM 15716</strain>
    </source>
</reference>
<evidence type="ECO:0000313" key="2">
    <source>
        <dbReference type="EMBL" id="RNB91622.1"/>
    </source>
</evidence>
<proteinExistence type="predicted"/>
<accession>A0A3M8DU61</accession>
<dbReference type="Gene3D" id="1.20.1260.10">
    <property type="match status" value="1"/>
</dbReference>
<evidence type="ECO:0000313" key="3">
    <source>
        <dbReference type="Proteomes" id="UP000271031"/>
    </source>
</evidence>
<evidence type="ECO:0000256" key="1">
    <source>
        <dbReference type="SAM" id="MobiDB-lite"/>
    </source>
</evidence>
<dbReference type="RefSeq" id="WP_122916286.1">
    <property type="nucleotide sequence ID" value="NZ_RHHQ01000004.1"/>
</dbReference>
<protein>
    <submittedName>
        <fullName evidence="2">DUF3231 family protein</fullName>
    </submittedName>
</protein>
<organism evidence="2 3">
    <name type="scientific">Brevibacillus fluminis</name>
    <dbReference type="NCBI Taxonomy" id="511487"/>
    <lineage>
        <taxon>Bacteria</taxon>
        <taxon>Bacillati</taxon>
        <taxon>Bacillota</taxon>
        <taxon>Bacilli</taxon>
        <taxon>Bacillales</taxon>
        <taxon>Paenibacillaceae</taxon>
        <taxon>Brevibacillus</taxon>
    </lineage>
</organism>
<dbReference type="AlphaFoldDB" id="A0A3M8DU61"/>
<dbReference type="InterPro" id="IPR021617">
    <property type="entry name" value="DUF3231"/>
</dbReference>
<dbReference type="Proteomes" id="UP000271031">
    <property type="component" value="Unassembled WGS sequence"/>
</dbReference>
<gene>
    <name evidence="2" type="ORF">EDM56_02350</name>
</gene>
<comment type="caution">
    <text evidence="2">The sequence shown here is derived from an EMBL/GenBank/DDBJ whole genome shotgun (WGS) entry which is preliminary data.</text>
</comment>
<sequence>MPSVLEAVATTMNALMEKVPDQPLHIGEAMACWVYLGSLKESIVIEQVALNTTVDEELRQILHKAIDMCTSQAKRLEDFMKHEGVPLPPTSPSKPESDAASVPLGVRATDVEIANTAA</sequence>
<keyword evidence="3" id="KW-1185">Reference proteome</keyword>
<dbReference type="EMBL" id="RHHQ01000004">
    <property type="protein sequence ID" value="RNB91622.1"/>
    <property type="molecule type" value="Genomic_DNA"/>
</dbReference>
<dbReference type="OrthoDB" id="1934429at2"/>
<name>A0A3M8DU61_9BACL</name>
<dbReference type="Pfam" id="PF11553">
    <property type="entry name" value="DUF3231"/>
    <property type="match status" value="1"/>
</dbReference>